<evidence type="ECO:0000313" key="3">
    <source>
        <dbReference type="EMBL" id="AEL24800.1"/>
    </source>
</evidence>
<dbReference type="RefSeq" id="WP_014019097.1">
    <property type="nucleotide sequence ID" value="NC_015914.1"/>
</dbReference>
<dbReference type="AlphaFoldDB" id="G0IVN3"/>
<accession>G0IVN3</accession>
<dbReference type="Proteomes" id="UP000001635">
    <property type="component" value="Chromosome"/>
</dbReference>
<gene>
    <name evidence="3" type="ordered locus">Cycma_1028</name>
</gene>
<dbReference type="Pfam" id="PF13558">
    <property type="entry name" value="SbcC_Walker_B"/>
    <property type="match status" value="1"/>
</dbReference>
<dbReference type="KEGG" id="cmr:Cycma_1028"/>
<keyword evidence="1" id="KW-0175">Coiled coil</keyword>
<dbReference type="OrthoDB" id="9795626at2"/>
<evidence type="ECO:0000256" key="1">
    <source>
        <dbReference type="SAM" id="Coils"/>
    </source>
</evidence>
<keyword evidence="4" id="KW-1185">Reference proteome</keyword>
<organism evidence="3 4">
    <name type="scientific">Cyclobacterium marinum (strain ATCC 25205 / DSM 745 / LMG 13164 / NCIMB 1802)</name>
    <name type="common">Flectobacillus marinus</name>
    <dbReference type="NCBI Taxonomy" id="880070"/>
    <lineage>
        <taxon>Bacteria</taxon>
        <taxon>Pseudomonadati</taxon>
        <taxon>Bacteroidota</taxon>
        <taxon>Cytophagia</taxon>
        <taxon>Cytophagales</taxon>
        <taxon>Cyclobacteriaceae</taxon>
        <taxon>Cyclobacterium</taxon>
    </lineage>
</organism>
<reference evidence="4" key="1">
    <citation type="submission" date="2011-07" db="EMBL/GenBank/DDBJ databases">
        <title>The complete genome of Cyclobacterium marinum DSM 745.</title>
        <authorList>
            <person name="Lucas S."/>
            <person name="Han J."/>
            <person name="Lapidus A."/>
            <person name="Bruce D."/>
            <person name="Goodwin L."/>
            <person name="Pitluck S."/>
            <person name="Peters L."/>
            <person name="Kyrpides N."/>
            <person name="Mavromatis K."/>
            <person name="Ivanova N."/>
            <person name="Ovchinnikova G."/>
            <person name="Chertkov O."/>
            <person name="Detter J.C."/>
            <person name="Tapia R."/>
            <person name="Han C."/>
            <person name="Land M."/>
            <person name="Hauser L."/>
            <person name="Markowitz V."/>
            <person name="Cheng J.-F."/>
            <person name="Hugenholtz P."/>
            <person name="Woyke T."/>
            <person name="Wu D."/>
            <person name="Tindall B."/>
            <person name="Schuetze A."/>
            <person name="Brambilla E."/>
            <person name="Klenk H.-P."/>
            <person name="Eisen J.A."/>
        </authorList>
    </citation>
    <scope>NUCLEOTIDE SEQUENCE [LARGE SCALE GENOMIC DNA]</scope>
    <source>
        <strain evidence="4">ATCC 25205 / DSM 745 / LMG 13164 / NCIMB 1802</strain>
    </source>
</reference>
<dbReference type="PANTHER" id="PTHR32114:SF2">
    <property type="entry name" value="ABC TRANSPORTER ABCH.3"/>
    <property type="match status" value="1"/>
</dbReference>
<dbReference type="HOGENOM" id="CLU_004785_1_2_10"/>
<protein>
    <submittedName>
        <fullName evidence="3">SMC domain protein</fullName>
    </submittedName>
</protein>
<dbReference type="PANTHER" id="PTHR32114">
    <property type="entry name" value="ABC TRANSPORTER ABCH.3"/>
    <property type="match status" value="1"/>
</dbReference>
<feature type="coiled-coil region" evidence="1">
    <location>
        <begin position="710"/>
        <end position="852"/>
    </location>
</feature>
<feature type="domain" description="Rad50/SbcC-type AAA" evidence="2">
    <location>
        <begin position="5"/>
        <end position="240"/>
    </location>
</feature>
<name>G0IVN3_CYCMS</name>
<proteinExistence type="predicted"/>
<dbReference type="Pfam" id="PF13476">
    <property type="entry name" value="AAA_23"/>
    <property type="match status" value="1"/>
</dbReference>
<dbReference type="eggNOG" id="COG0419">
    <property type="taxonomic scope" value="Bacteria"/>
</dbReference>
<feature type="coiled-coil region" evidence="1">
    <location>
        <begin position="375"/>
        <end position="448"/>
    </location>
</feature>
<dbReference type="STRING" id="880070.Cycma_1028"/>
<sequence length="1012" mass="116102">MIPLKLSVQGLYSYKEEQTIDFEKLTAAGIFGIFGAVGSGKSSILEAILLALYGSTERLSDRGEKNSMVNLQSQQLLINFEFKAGKNNSQIYLARYAVKRNSKRFDEIRPAEHTFYLKEGDVTTPLNQNAEAIIGMKKEHFKQTVIIPQGKFREFIDLTPGPRAEMMKELFGLARFDLSAKTGSLLKVVRGELIRLETQLEGLGDISAELLKEKEKAQQELAKTVNAATESLEKTNLQFQSLQTQKQKHNQLLAYQKQWEGLQSRTKEIETKKKELKAFIQANSYLKPVWNQIRDEQLELEKASVGFADCNRFKETYIEQIAKLEQQEGELRKKVDKRPEREAKIRDLEKVIAIQIIQRKLDAAQKKVSQIKPAIEEGLGQQKALENQLELLEKELEESRNQPNSTLMARLTGDLKDWKSLSLSIKKLEEAIAKLKLENDSIQKEENKILGMIPSQFTSLELWDAWEKENIKSIEADKAKYIKKKALQAHIHSLKEGEPCPLCGAVEHPSPLTSDHTEEKVNGYNQQIEETRQNLEKIQLLSRRLYDQELQKTNQTKLISDKTGELQDLNHQFNTLKNELSTLGIHTLEDINERLSVLTDQIKKEDQLHNSAREYRKKIDILRTRIDGAHQELRKEEQQAIAHASTLQAKEDEISDKAFCEKYMDSSTETIQQMIASVRKDIEDTANLLDGKQKVLKEKRQDAATNLANLENFSKSKEEASIKLEKLKNEFDALKTQYGQTDQAQLEKLFNSKLDEDKLDQEIREYEQDCSVVQSHLATLEAEEGIKTFDQNYFDEVAENHAKKKEELEQVQKEKINIDRDVSDIREKLETKKGLLKILDTMENRASNLKELEQLFKGSGFVKYVSSIYLKELCNTANKRFTQLTKNSLRLEIDDNNTFWVIDYLNDGRKRLLKTLSGGQTFQASLCLALALAEKVKSINQADQSFFFLDEGFGALDRNSLRIVFETLKALRHENRIVGIISHVEELQQEIGVFATIELDPEKGSQVKYSYQ</sequence>
<dbReference type="EMBL" id="CP002955">
    <property type="protein sequence ID" value="AEL24800.1"/>
    <property type="molecule type" value="Genomic_DNA"/>
</dbReference>
<evidence type="ECO:0000313" key="4">
    <source>
        <dbReference type="Proteomes" id="UP000001635"/>
    </source>
</evidence>
<dbReference type="GO" id="GO:0016887">
    <property type="term" value="F:ATP hydrolysis activity"/>
    <property type="evidence" value="ECO:0007669"/>
    <property type="project" value="InterPro"/>
</dbReference>
<evidence type="ECO:0000259" key="2">
    <source>
        <dbReference type="Pfam" id="PF13476"/>
    </source>
</evidence>
<feature type="coiled-coil region" evidence="1">
    <location>
        <begin position="514"/>
        <end position="639"/>
    </location>
</feature>
<dbReference type="SUPFAM" id="SSF52540">
    <property type="entry name" value="P-loop containing nucleoside triphosphate hydrolases"/>
    <property type="match status" value="1"/>
</dbReference>
<dbReference type="GO" id="GO:0006302">
    <property type="term" value="P:double-strand break repair"/>
    <property type="evidence" value="ECO:0007669"/>
    <property type="project" value="InterPro"/>
</dbReference>
<dbReference type="InterPro" id="IPR038729">
    <property type="entry name" value="Rad50/SbcC_AAA"/>
</dbReference>
<dbReference type="Gene3D" id="3.40.50.300">
    <property type="entry name" value="P-loop containing nucleotide triphosphate hydrolases"/>
    <property type="match status" value="2"/>
</dbReference>
<dbReference type="InterPro" id="IPR027417">
    <property type="entry name" value="P-loop_NTPase"/>
</dbReference>
<feature type="coiled-coil region" evidence="1">
    <location>
        <begin position="200"/>
        <end position="252"/>
    </location>
</feature>